<evidence type="ECO:0000256" key="9">
    <source>
        <dbReference type="ARBA" id="ARBA00023065"/>
    </source>
</evidence>
<dbReference type="EMBL" id="FOOE01000004">
    <property type="protein sequence ID" value="SFF61235.1"/>
    <property type="molecule type" value="Genomic_DNA"/>
</dbReference>
<dbReference type="InterPro" id="IPR027417">
    <property type="entry name" value="P-loop_NTPase"/>
</dbReference>
<dbReference type="STRING" id="1529.SAMN04487885_10478"/>
<organism evidence="17 18">
    <name type="scientific">Clostridium cadaveris</name>
    <dbReference type="NCBI Taxonomy" id="1529"/>
    <lineage>
        <taxon>Bacteria</taxon>
        <taxon>Bacillati</taxon>
        <taxon>Bacillota</taxon>
        <taxon>Clostridia</taxon>
        <taxon>Eubacteriales</taxon>
        <taxon>Clostridiaceae</taxon>
        <taxon>Clostridium</taxon>
    </lineage>
</organism>
<evidence type="ECO:0000256" key="1">
    <source>
        <dbReference type="ARBA" id="ARBA00004202"/>
    </source>
</evidence>
<dbReference type="EC" id="7.2.2.11" evidence="13"/>
<keyword evidence="5" id="KW-0533">Nickel</keyword>
<dbReference type="GO" id="GO:0016887">
    <property type="term" value="F:ATP hydrolysis activity"/>
    <property type="evidence" value="ECO:0007669"/>
    <property type="project" value="InterPro"/>
</dbReference>
<comment type="catalytic activity">
    <reaction evidence="15">
        <text>Ni(2+)(out) + ATP + H2O = Ni(2+)(in) + ADP + phosphate + H(+)</text>
        <dbReference type="Rhea" id="RHEA:15557"/>
        <dbReference type="ChEBI" id="CHEBI:15377"/>
        <dbReference type="ChEBI" id="CHEBI:15378"/>
        <dbReference type="ChEBI" id="CHEBI:30616"/>
        <dbReference type="ChEBI" id="CHEBI:43474"/>
        <dbReference type="ChEBI" id="CHEBI:49786"/>
        <dbReference type="ChEBI" id="CHEBI:456216"/>
        <dbReference type="EC" id="7.2.2.11"/>
    </reaction>
    <physiologicalReaction direction="left-to-right" evidence="15">
        <dbReference type="Rhea" id="RHEA:15558"/>
    </physiologicalReaction>
</comment>
<dbReference type="GO" id="GO:0005524">
    <property type="term" value="F:ATP binding"/>
    <property type="evidence" value="ECO:0007669"/>
    <property type="project" value="UniProtKB-KW"/>
</dbReference>
<gene>
    <name evidence="17" type="ORF">SAMN04487885_10478</name>
</gene>
<evidence type="ECO:0000313" key="17">
    <source>
        <dbReference type="EMBL" id="SFF61235.1"/>
    </source>
</evidence>
<evidence type="ECO:0000256" key="8">
    <source>
        <dbReference type="ARBA" id="ARBA00022967"/>
    </source>
</evidence>
<keyword evidence="9" id="KW-0406">Ion transport</keyword>
<dbReference type="eggNOG" id="COG0444">
    <property type="taxonomic scope" value="Bacteria"/>
</dbReference>
<dbReference type="GO" id="GO:0005886">
    <property type="term" value="C:plasma membrane"/>
    <property type="evidence" value="ECO:0007669"/>
    <property type="project" value="UniProtKB-SubCell"/>
</dbReference>
<proteinExistence type="inferred from homology"/>
<dbReference type="InterPro" id="IPR050388">
    <property type="entry name" value="ABC_Ni/Peptide_Import"/>
</dbReference>
<dbReference type="Proteomes" id="UP000182135">
    <property type="component" value="Unassembled WGS sequence"/>
</dbReference>
<dbReference type="PROSITE" id="PS00211">
    <property type="entry name" value="ABC_TRANSPORTER_1"/>
    <property type="match status" value="1"/>
</dbReference>
<comment type="subunit">
    <text evidence="12">The complex is composed of two ATP-binding proteins (NikD and NikE), two transmembrane proteins (NikB and NikC) and a solute-binding protein (NikA).</text>
</comment>
<evidence type="ECO:0000256" key="14">
    <source>
        <dbReference type="ARBA" id="ARBA00044143"/>
    </source>
</evidence>
<evidence type="ECO:0000256" key="12">
    <source>
        <dbReference type="ARBA" id="ARBA00038669"/>
    </source>
</evidence>
<dbReference type="PROSITE" id="PS50893">
    <property type="entry name" value="ABC_TRANSPORTER_2"/>
    <property type="match status" value="1"/>
</dbReference>
<evidence type="ECO:0000256" key="4">
    <source>
        <dbReference type="ARBA" id="ARBA00022475"/>
    </source>
</evidence>
<dbReference type="InterPro" id="IPR003593">
    <property type="entry name" value="AAA+_ATPase"/>
</dbReference>
<dbReference type="AlphaFoldDB" id="A0A1I2K234"/>
<keyword evidence="3" id="KW-0813">Transport</keyword>
<evidence type="ECO:0000256" key="5">
    <source>
        <dbReference type="ARBA" id="ARBA00022596"/>
    </source>
</evidence>
<keyword evidence="10" id="KW-0921">Nickel transport</keyword>
<dbReference type="RefSeq" id="WP_027637490.1">
    <property type="nucleotide sequence ID" value="NZ_BAAACD010000045.1"/>
</dbReference>
<evidence type="ECO:0000256" key="15">
    <source>
        <dbReference type="ARBA" id="ARBA00048610"/>
    </source>
</evidence>
<dbReference type="OrthoDB" id="9806285at2"/>
<dbReference type="SMART" id="SM00382">
    <property type="entry name" value="AAA"/>
    <property type="match status" value="1"/>
</dbReference>
<evidence type="ECO:0000256" key="7">
    <source>
        <dbReference type="ARBA" id="ARBA00022840"/>
    </source>
</evidence>
<comment type="similarity">
    <text evidence="2">Belongs to the ABC transporter superfamily.</text>
</comment>
<sequence>MKYNKCVLFVENLSVSFSQYVKGLKQKMITPISSLSIQLNAGEVHAIIGASGSGKSLLAHAVLGILPYNAICTGCMTYMGEPLTEKRKEQLRGKEIAFIPQSVNYLDPLMKVGKQIKIGLPKQSAGKIERQLLEKYGLKQKDRERYPFELSGGMLRRILFATSVREGIKLVIADEPTPGIHPEALSAILNQLRTFADDGAAVMLITHDIVSALSISDRVTVLQDGRAIETVNADCFDGYGEKLSHPYTKALWNCLPTNDFIRSKEVNKCL</sequence>
<name>A0A1I2K234_9CLOT</name>
<dbReference type="PANTHER" id="PTHR43297:SF13">
    <property type="entry name" value="NICKEL ABC TRANSPORTER, ATP-BINDING PROTEIN"/>
    <property type="match status" value="1"/>
</dbReference>
<evidence type="ECO:0000256" key="6">
    <source>
        <dbReference type="ARBA" id="ARBA00022741"/>
    </source>
</evidence>
<dbReference type="InterPro" id="IPR003439">
    <property type="entry name" value="ABC_transporter-like_ATP-bd"/>
</dbReference>
<dbReference type="PANTHER" id="PTHR43297">
    <property type="entry name" value="OLIGOPEPTIDE TRANSPORT ATP-BINDING PROTEIN APPD"/>
    <property type="match status" value="1"/>
</dbReference>
<evidence type="ECO:0000256" key="2">
    <source>
        <dbReference type="ARBA" id="ARBA00005417"/>
    </source>
</evidence>
<dbReference type="InterPro" id="IPR017871">
    <property type="entry name" value="ABC_transporter-like_CS"/>
</dbReference>
<evidence type="ECO:0000256" key="10">
    <source>
        <dbReference type="ARBA" id="ARBA00023112"/>
    </source>
</evidence>
<accession>A0A1I2K234</accession>
<evidence type="ECO:0000256" key="3">
    <source>
        <dbReference type="ARBA" id="ARBA00022448"/>
    </source>
</evidence>
<evidence type="ECO:0000256" key="11">
    <source>
        <dbReference type="ARBA" id="ARBA00023136"/>
    </source>
</evidence>
<keyword evidence="4" id="KW-1003">Cell membrane</keyword>
<evidence type="ECO:0000256" key="13">
    <source>
        <dbReference type="ARBA" id="ARBA00039098"/>
    </source>
</evidence>
<reference evidence="17 18" key="1">
    <citation type="submission" date="2016-10" db="EMBL/GenBank/DDBJ databases">
        <authorList>
            <person name="de Groot N.N."/>
        </authorList>
    </citation>
    <scope>NUCLEOTIDE SEQUENCE [LARGE SCALE GENOMIC DNA]</scope>
    <source>
        <strain evidence="17 18">NLAE-zl-G419</strain>
    </source>
</reference>
<dbReference type="Gene3D" id="3.40.50.300">
    <property type="entry name" value="P-loop containing nucleotide triphosphate hydrolases"/>
    <property type="match status" value="1"/>
</dbReference>
<keyword evidence="8" id="KW-1278">Translocase</keyword>
<evidence type="ECO:0000259" key="16">
    <source>
        <dbReference type="PROSITE" id="PS50893"/>
    </source>
</evidence>
<feature type="domain" description="ABC transporter" evidence="16">
    <location>
        <begin position="10"/>
        <end position="249"/>
    </location>
</feature>
<keyword evidence="18" id="KW-1185">Reference proteome</keyword>
<dbReference type="SUPFAM" id="SSF52540">
    <property type="entry name" value="P-loop containing nucleoside triphosphate hydrolases"/>
    <property type="match status" value="1"/>
</dbReference>
<keyword evidence="7 17" id="KW-0067">ATP-binding</keyword>
<keyword evidence="6" id="KW-0547">Nucleotide-binding</keyword>
<dbReference type="GeneID" id="90543769"/>
<comment type="subcellular location">
    <subcellularLocation>
        <location evidence="1">Cell membrane</location>
        <topology evidence="1">Peripheral membrane protein</topology>
    </subcellularLocation>
</comment>
<dbReference type="Pfam" id="PF00005">
    <property type="entry name" value="ABC_tran"/>
    <property type="match status" value="1"/>
</dbReference>
<dbReference type="GO" id="GO:0015413">
    <property type="term" value="F:ABC-type nickel transporter activity"/>
    <property type="evidence" value="ECO:0007669"/>
    <property type="project" value="UniProtKB-EC"/>
</dbReference>
<evidence type="ECO:0000313" key="18">
    <source>
        <dbReference type="Proteomes" id="UP000182135"/>
    </source>
</evidence>
<protein>
    <recommendedName>
        <fullName evidence="14">Nickel import system ATP-binding protein NikD</fullName>
        <ecNumber evidence="13">7.2.2.11</ecNumber>
    </recommendedName>
</protein>
<keyword evidence="11" id="KW-0472">Membrane</keyword>